<feature type="transmembrane region" description="Helical" evidence="2">
    <location>
        <begin position="58"/>
        <end position="79"/>
    </location>
</feature>
<feature type="transmembrane region" description="Helical" evidence="2">
    <location>
        <begin position="196"/>
        <end position="218"/>
    </location>
</feature>
<dbReference type="Proteomes" id="UP000501179">
    <property type="component" value="Chromosome"/>
</dbReference>
<proteinExistence type="predicted"/>
<dbReference type="EMBL" id="CP050177">
    <property type="protein sequence ID" value="QIQ03301.1"/>
    <property type="molecule type" value="Genomic_DNA"/>
</dbReference>
<organism evidence="3 4">
    <name type="scientific">Streptomyces liangshanensis</name>
    <dbReference type="NCBI Taxonomy" id="2717324"/>
    <lineage>
        <taxon>Bacteria</taxon>
        <taxon>Bacillati</taxon>
        <taxon>Actinomycetota</taxon>
        <taxon>Actinomycetes</taxon>
        <taxon>Kitasatosporales</taxon>
        <taxon>Streptomycetaceae</taxon>
        <taxon>Streptomyces</taxon>
    </lineage>
</organism>
<evidence type="ECO:0000256" key="2">
    <source>
        <dbReference type="SAM" id="Phobius"/>
    </source>
</evidence>
<feature type="compositionally biased region" description="Gly residues" evidence="1">
    <location>
        <begin position="232"/>
        <end position="242"/>
    </location>
</feature>
<accession>A0A6G9GZ88</accession>
<reference evidence="3 4" key="1">
    <citation type="submission" date="2020-03" db="EMBL/GenBank/DDBJ databases">
        <title>A novel species.</title>
        <authorList>
            <person name="Gao J."/>
        </authorList>
    </citation>
    <scope>NUCLEOTIDE SEQUENCE [LARGE SCALE GENOMIC DNA]</scope>
    <source>
        <strain evidence="3 4">QMT-12</strain>
    </source>
</reference>
<evidence type="ECO:0000313" key="3">
    <source>
        <dbReference type="EMBL" id="QIQ03301.1"/>
    </source>
</evidence>
<evidence type="ECO:0000256" key="1">
    <source>
        <dbReference type="SAM" id="MobiDB-lite"/>
    </source>
</evidence>
<keyword evidence="2" id="KW-1133">Transmembrane helix</keyword>
<feature type="transmembrane region" description="Helical" evidence="2">
    <location>
        <begin position="99"/>
        <end position="119"/>
    </location>
</feature>
<feature type="transmembrane region" description="Helical" evidence="2">
    <location>
        <begin position="131"/>
        <end position="151"/>
    </location>
</feature>
<dbReference type="RefSeq" id="WP_167028895.1">
    <property type="nucleotide sequence ID" value="NZ_CP050177.1"/>
</dbReference>
<dbReference type="KEGG" id="slia:HA039_14010"/>
<evidence type="ECO:0000313" key="4">
    <source>
        <dbReference type="Proteomes" id="UP000501179"/>
    </source>
</evidence>
<sequence length="325" mass="33705">MGVLSLATLVGLAADDRILNGAPIWLKPLHFAFSLAVYSATLAWLLPRIRRHPRTAWWAGTLIAVSSLAEAVIISVQAWRGTYSHFNTLTPTNTAFMNSMTVAVVVLWTSNFVAAVVVLRDRSLARPLRLAVRLGLVLAVVGMSLGFLMNIPTPEQQRAVDAGLPTLVGAHNVGVDDGGPGMPLTNWSTVGGDLRIPHFVGIHALQVIPLAGAALALAGRRRTTRADEAGDEAGGADKGAGPGTALADEGVQARLVLVTGGAWTGLLALVTWQALRGQSLVHPDAVTLGALGALVLAVAAATAVVLRGAPRPGAPRVPASAVRHP</sequence>
<feature type="transmembrane region" description="Helical" evidence="2">
    <location>
        <begin position="255"/>
        <end position="275"/>
    </location>
</feature>
<keyword evidence="2" id="KW-0812">Transmembrane</keyword>
<feature type="transmembrane region" description="Helical" evidence="2">
    <location>
        <begin position="287"/>
        <end position="306"/>
    </location>
</feature>
<feature type="region of interest" description="Disordered" evidence="1">
    <location>
        <begin position="225"/>
        <end position="244"/>
    </location>
</feature>
<keyword evidence="2" id="KW-0472">Membrane</keyword>
<feature type="transmembrane region" description="Helical" evidence="2">
    <location>
        <begin position="29"/>
        <end position="46"/>
    </location>
</feature>
<gene>
    <name evidence="3" type="ORF">HA039_14010</name>
</gene>
<dbReference type="AlphaFoldDB" id="A0A6G9GZ88"/>
<protein>
    <submittedName>
        <fullName evidence="3">Uncharacterized protein</fullName>
    </submittedName>
</protein>
<keyword evidence="4" id="KW-1185">Reference proteome</keyword>
<name>A0A6G9GZ88_9ACTN</name>